<evidence type="ECO:0000313" key="4">
    <source>
        <dbReference type="Proteomes" id="UP001557465"/>
    </source>
</evidence>
<dbReference type="InterPro" id="IPR045886">
    <property type="entry name" value="ThiF/MoeB/HesA"/>
</dbReference>
<dbReference type="SUPFAM" id="SSF69572">
    <property type="entry name" value="Activating enzymes of the ubiquitin-like proteins"/>
    <property type="match status" value="1"/>
</dbReference>
<dbReference type="CDD" id="cd00757">
    <property type="entry name" value="ThiF_MoeB_HesA_family"/>
    <property type="match status" value="1"/>
</dbReference>
<comment type="caution">
    <text evidence="3">The sequence shown here is derived from an EMBL/GenBank/DDBJ whole genome shotgun (WGS) entry which is preliminary data.</text>
</comment>
<dbReference type="RefSeq" id="WP_368390634.1">
    <property type="nucleotide sequence ID" value="NZ_JBFRYC010000001.1"/>
</dbReference>
<dbReference type="Gene3D" id="3.40.50.720">
    <property type="entry name" value="NAD(P)-binding Rossmann-like Domain"/>
    <property type="match status" value="1"/>
</dbReference>
<dbReference type="PANTHER" id="PTHR10953">
    <property type="entry name" value="UBIQUITIN-ACTIVATING ENZYME E1"/>
    <property type="match status" value="1"/>
</dbReference>
<dbReference type="PANTHER" id="PTHR10953:SF102">
    <property type="entry name" value="ADENYLYLTRANSFERASE AND SULFURTRANSFERASE MOCS3"/>
    <property type="match status" value="1"/>
</dbReference>
<feature type="transmembrane region" description="Helical" evidence="1">
    <location>
        <begin position="52"/>
        <end position="72"/>
    </location>
</feature>
<protein>
    <submittedName>
        <fullName evidence="3">ThiF family adenylyltransferase</fullName>
    </submittedName>
</protein>
<dbReference type="Pfam" id="PF00899">
    <property type="entry name" value="ThiF"/>
    <property type="match status" value="1"/>
</dbReference>
<keyword evidence="1" id="KW-0812">Transmembrane</keyword>
<evidence type="ECO:0000259" key="2">
    <source>
        <dbReference type="Pfam" id="PF00899"/>
    </source>
</evidence>
<evidence type="ECO:0000256" key="1">
    <source>
        <dbReference type="SAM" id="Phobius"/>
    </source>
</evidence>
<evidence type="ECO:0000313" key="3">
    <source>
        <dbReference type="EMBL" id="MEX1660269.1"/>
    </source>
</evidence>
<keyword evidence="4" id="KW-1185">Reference proteome</keyword>
<dbReference type="NCBIfam" id="NF004281">
    <property type="entry name" value="PRK05690.1"/>
    <property type="match status" value="1"/>
</dbReference>
<dbReference type="InterPro" id="IPR000594">
    <property type="entry name" value="ThiF_NAD_FAD-bd"/>
</dbReference>
<sequence length="351" mass="36561">MLGLVLLAAILGLGVVMRASARTIWAMLGLIWLALVIAHLPVRALAPLGQSLGGSLAGWLGLGVVAALVLAYRAMLRAIRARAHDPAPAPAKPGQFSGAELDRYARHIMLREIGGPGQKKLKSAKVLVIGAGGLGSPVLLYLAAAGVGRIGVVDDDVVSNSNLQRQVLHRDRDIGVAKVFSAQRALAALNPHIEILPYQRRLSATDAPDLIAEYDLVIDGSDNFETRYLVNAACVAAGKPLISGAIAQWEGQVSLYDPAHDAPCYACLFPQAPAPGLAPSCAEAGVVGALPGVVGAMMAAEAIKEITGAGQSARGRLMIYDALWGESRQISVRRNRDCVVCGALDSSPAPS</sequence>
<organism evidence="3 4">
    <name type="scientific">Thioclava arctica</name>
    <dbReference type="NCBI Taxonomy" id="3238301"/>
    <lineage>
        <taxon>Bacteria</taxon>
        <taxon>Pseudomonadati</taxon>
        <taxon>Pseudomonadota</taxon>
        <taxon>Alphaproteobacteria</taxon>
        <taxon>Rhodobacterales</taxon>
        <taxon>Paracoccaceae</taxon>
        <taxon>Thioclava</taxon>
    </lineage>
</organism>
<feature type="transmembrane region" description="Helical" evidence="1">
    <location>
        <begin position="126"/>
        <end position="144"/>
    </location>
</feature>
<accession>A0ABV3TG43</accession>
<dbReference type="GO" id="GO:0016779">
    <property type="term" value="F:nucleotidyltransferase activity"/>
    <property type="evidence" value="ECO:0007669"/>
    <property type="project" value="UniProtKB-KW"/>
</dbReference>
<reference evidence="3 4" key="1">
    <citation type="journal article" date="2011" name="Int. J. Syst. Evol. Microbiol.">
        <title>Zhongshania antarctica gen. nov., sp. nov. and Zhongshania guokunii sp. nov., gammaproteobacteria respectively isolated from coastal attached (fast) ice and surface seawater of the Antarctic.</title>
        <authorList>
            <person name="Li H.J."/>
            <person name="Zhang X.Y."/>
            <person name="Chen C.X."/>
            <person name="Zhang Y.J."/>
            <person name="Gao Z.M."/>
            <person name="Yu Y."/>
            <person name="Chen X.L."/>
            <person name="Chen B."/>
            <person name="Zhang Y.Z."/>
        </authorList>
    </citation>
    <scope>NUCLEOTIDE SEQUENCE [LARGE SCALE GENOMIC DNA]</scope>
    <source>
        <strain evidence="3 4">15-R06ZXC-3</strain>
    </source>
</reference>
<dbReference type="EMBL" id="JBFRYC010000001">
    <property type="protein sequence ID" value="MEX1660269.1"/>
    <property type="molecule type" value="Genomic_DNA"/>
</dbReference>
<name>A0ABV3TG43_9RHOB</name>
<keyword evidence="1" id="KW-0472">Membrane</keyword>
<dbReference type="Proteomes" id="UP001557465">
    <property type="component" value="Unassembled WGS sequence"/>
</dbReference>
<keyword evidence="3" id="KW-0808">Transferase</keyword>
<feature type="domain" description="THIF-type NAD/FAD binding fold" evidence="2">
    <location>
        <begin position="104"/>
        <end position="338"/>
    </location>
</feature>
<keyword evidence="3" id="KW-0548">Nucleotidyltransferase</keyword>
<gene>
    <name evidence="3" type="ORF">AB4874_01215</name>
</gene>
<keyword evidence="1" id="KW-1133">Transmembrane helix</keyword>
<dbReference type="InterPro" id="IPR035985">
    <property type="entry name" value="Ubiquitin-activating_enz"/>
</dbReference>
<proteinExistence type="predicted"/>